<reference evidence="2 3" key="1">
    <citation type="submission" date="2016-11" db="EMBL/GenBank/DDBJ databases">
        <authorList>
            <person name="Jaros S."/>
            <person name="Januszkiewicz K."/>
            <person name="Wedrychowicz H."/>
        </authorList>
    </citation>
    <scope>NUCLEOTIDE SEQUENCE [LARGE SCALE GENOMIC DNA]</scope>
    <source>
        <strain evidence="2 3">CGMCC 1.8863</strain>
    </source>
</reference>
<dbReference type="Proteomes" id="UP000184231">
    <property type="component" value="Unassembled WGS sequence"/>
</dbReference>
<dbReference type="RefSeq" id="WP_072766091.1">
    <property type="nucleotide sequence ID" value="NZ_FQYX01000064.1"/>
</dbReference>
<proteinExistence type="predicted"/>
<dbReference type="EMBL" id="FQYX01000064">
    <property type="protein sequence ID" value="SHJ93982.1"/>
    <property type="molecule type" value="Genomic_DNA"/>
</dbReference>
<organism evidence="2 3">
    <name type="scientific">Arenibacter nanhaiticus</name>
    <dbReference type="NCBI Taxonomy" id="558155"/>
    <lineage>
        <taxon>Bacteria</taxon>
        <taxon>Pseudomonadati</taxon>
        <taxon>Bacteroidota</taxon>
        <taxon>Flavobacteriia</taxon>
        <taxon>Flavobacteriales</taxon>
        <taxon>Flavobacteriaceae</taxon>
        <taxon>Arenibacter</taxon>
    </lineage>
</organism>
<dbReference type="SUPFAM" id="SSF54427">
    <property type="entry name" value="NTF2-like"/>
    <property type="match status" value="1"/>
</dbReference>
<evidence type="ECO:0000313" key="2">
    <source>
        <dbReference type="EMBL" id="SHJ93982.1"/>
    </source>
</evidence>
<protein>
    <recommendedName>
        <fullName evidence="1">DUF4440 domain-containing protein</fullName>
    </recommendedName>
</protein>
<name>A0A1M6NE08_9FLAO</name>
<gene>
    <name evidence="2" type="ORF">SAMN04487911_1644</name>
</gene>
<evidence type="ECO:0000313" key="3">
    <source>
        <dbReference type="Proteomes" id="UP000184231"/>
    </source>
</evidence>
<dbReference type="OrthoDB" id="120856at2"/>
<dbReference type="AlphaFoldDB" id="A0A1M6NE08"/>
<evidence type="ECO:0000259" key="1">
    <source>
        <dbReference type="Pfam" id="PF14534"/>
    </source>
</evidence>
<dbReference type="Pfam" id="PF14534">
    <property type="entry name" value="DUF4440"/>
    <property type="match status" value="1"/>
</dbReference>
<feature type="domain" description="DUF4440" evidence="1">
    <location>
        <begin position="29"/>
        <end position="137"/>
    </location>
</feature>
<dbReference type="InterPro" id="IPR027843">
    <property type="entry name" value="DUF4440"/>
</dbReference>
<dbReference type="PROSITE" id="PS51257">
    <property type="entry name" value="PROKAR_LIPOPROTEIN"/>
    <property type="match status" value="1"/>
</dbReference>
<accession>A0A1M6NE08</accession>
<keyword evidence="3" id="KW-1185">Reference proteome</keyword>
<dbReference type="Gene3D" id="3.10.450.50">
    <property type="match status" value="1"/>
</dbReference>
<dbReference type="InterPro" id="IPR032710">
    <property type="entry name" value="NTF2-like_dom_sf"/>
</dbReference>
<sequence length="143" mass="16611">MKVITLFILVLFLSSCQDRPSKEEDIATITNLFNTQKKAWSNNDWKAYMDIYSKSDSLVFFSGSKLIHGWDKTLENYQKAYPTKEDMGTLNFSLFDISKIDRDTYWVMGQYHLKRRSGNTDGNFIVLLKRIGGEWKIIANTSC</sequence>